<organism evidence="10 11">
    <name type="scientific">uncultured phage_MedDCM-OCT-S28-C3</name>
    <dbReference type="NCBI Taxonomy" id="2740802"/>
    <lineage>
        <taxon>Viruses</taxon>
        <taxon>Duplodnaviria</taxon>
        <taxon>Heunggongvirae</taxon>
        <taxon>Uroviricota</taxon>
        <taxon>Caudoviricetes</taxon>
        <taxon>Autographivirales</taxon>
        <taxon>Pedosvirus</taxon>
        <taxon>Pedosvirus S28C3</taxon>
    </lineage>
</organism>
<evidence type="ECO:0000256" key="1">
    <source>
        <dbReference type="ARBA" id="ARBA00009493"/>
    </source>
</evidence>
<dbReference type="GO" id="GO:0003899">
    <property type="term" value="F:DNA-directed RNA polymerase activity"/>
    <property type="evidence" value="ECO:0007669"/>
    <property type="project" value="UniProtKB-EC"/>
</dbReference>
<dbReference type="GO" id="GO:0006351">
    <property type="term" value="P:DNA-templated transcription"/>
    <property type="evidence" value="ECO:0007669"/>
    <property type="project" value="InterPro"/>
</dbReference>
<keyword evidence="3 10" id="KW-0240">DNA-directed RNA polymerase</keyword>
<dbReference type="Pfam" id="PF00940">
    <property type="entry name" value="RNA_pol"/>
    <property type="match status" value="1"/>
</dbReference>
<dbReference type="InterPro" id="IPR037159">
    <property type="entry name" value="RNA_POL_N_sf"/>
</dbReference>
<accession>A0A6S4PFU0</accession>
<dbReference type="Pfam" id="PF14700">
    <property type="entry name" value="RPOL_N"/>
    <property type="match status" value="1"/>
</dbReference>
<dbReference type="InterPro" id="IPR024075">
    <property type="entry name" value="DNA-dir_RNA_pol_helix_hairp_sf"/>
</dbReference>
<keyword evidence="5" id="KW-0548">Nucleotidyltransferase</keyword>
<evidence type="ECO:0000256" key="8">
    <source>
        <dbReference type="ARBA" id="ARBA00048552"/>
    </source>
</evidence>
<dbReference type="GO" id="GO:0019083">
    <property type="term" value="P:viral transcription"/>
    <property type="evidence" value="ECO:0007669"/>
    <property type="project" value="UniProtKB-KW"/>
</dbReference>
<dbReference type="PROSITE" id="PS00489">
    <property type="entry name" value="RNA_POL_PHAGE_2"/>
    <property type="match status" value="1"/>
</dbReference>
<reference evidence="10 11" key="1">
    <citation type="journal article" date="2013" name="PLoS Genet.">
        <title>Expanding the Marine Virosphere Using Metagenomics.</title>
        <authorList>
            <person name="Mizuno C.M."/>
            <person name="Rodriguez-Valera F."/>
            <person name="Kimes N.E."/>
            <person name="Ghai R."/>
        </authorList>
    </citation>
    <scope>NUCLEOTIDE SEQUENCE [LARGE SCALE GENOMIC DNA]</scope>
    <source>
        <strain evidence="10">UvMED-CGR-U-MedDCM-OCT-S28-C3</strain>
    </source>
</reference>
<dbReference type="InterPro" id="IPR046950">
    <property type="entry name" value="DNA-dir_Rpol_C_phage-type"/>
</dbReference>
<protein>
    <recommendedName>
        <fullName evidence="2">DNA-directed RNA polymerase</fullName>
        <ecNumber evidence="2">2.7.7.6</ecNumber>
    </recommendedName>
</protein>
<dbReference type="GO" id="GO:0000428">
    <property type="term" value="C:DNA-directed RNA polymerase complex"/>
    <property type="evidence" value="ECO:0007669"/>
    <property type="project" value="UniProtKB-KW"/>
</dbReference>
<dbReference type="RefSeq" id="YP_009778061.1">
    <property type="nucleotide sequence ID" value="NC_047710.1"/>
</dbReference>
<dbReference type="InterPro" id="IPR002092">
    <property type="entry name" value="DNA-dir_Rpol_phage-type"/>
</dbReference>
<dbReference type="InterPro" id="IPR043502">
    <property type="entry name" value="DNA/RNA_pol_sf"/>
</dbReference>
<dbReference type="Gene3D" id="1.10.287.260">
    <property type="match status" value="1"/>
</dbReference>
<sequence length="779" mass="88455">MPTPSEIDEQIALERQQISQGLQQLHSNTAKLEDKDYASASVYGVASIEQLLPDVVRRIETTTNRIKQGKLGVAFKEINQYLSGLEAEAAAAIGCKVTFDKVFSTKPKSNLLQSVTDAIGQALENECMMRHYEATVPGLMHTLKQNYWHKSIGTHQKVVVIRTLMNRYDVDHWKPWGRPNRIRLGSWLLDCICESSQWFMRTTKQEGKRKYNFIEPAPEFLQIKDAVMSSAELFSPIAWPMLVEPNDWSNERQGGYLLNEIMKGHDMVRRGDSTCIQGETPIQFLNRIQKVAYTLNPFIVDVAETLMERQIAVGKFIPVVEVPLPPKPVDIAENYESRKDYRRRAAEAMNINAHAFQKSCRTRMTMNAVKIFRDKEKFYLPWSLDYRGRAYPIPAFLTPQCTDFGKSLIRFYEQSYMTPEAEGWLAFQVATTYGLDKATLPERLEWVTNNQSLIERVAKDPIGCMSDWECADEPWQFLAAAEEYYATVIACTRQHTSLMVATDATCSGLQVLAGLARDESTARLVNVVPSNKPQDAYKVVAETAKPHVPDSVKPHMDRKTVKRVVMTVPYNAKPFSNRSYIRDALKDKGVEIEKEDLNATVKAVRAAMDEVVPGPMRVMKWIEREVAAAIDRGEQELRWVTPSGFVVTQRLMKRKTQEIKLILLGRCKINVATDEEAKVDRAHHKNATAPNLIHSLDASLLHLSALRFNAPLALIHDSVLCRATDMSILSNVVRETYMFLFAEHDYLTCFAQQIGAETEPPIIGDLEPSRVIKSTYFFC</sequence>
<evidence type="ECO:0000259" key="9">
    <source>
        <dbReference type="SMART" id="SM01311"/>
    </source>
</evidence>
<comment type="similarity">
    <text evidence="1">Belongs to the phage and mitochondrial RNA polymerase family.</text>
</comment>
<evidence type="ECO:0000313" key="11">
    <source>
        <dbReference type="Proteomes" id="UP000505087"/>
    </source>
</evidence>
<name>A0A6S4PFU0_9CAUD</name>
<dbReference type="PANTHER" id="PTHR10102">
    <property type="entry name" value="DNA-DIRECTED RNA POLYMERASE, MITOCHONDRIAL"/>
    <property type="match status" value="1"/>
</dbReference>
<evidence type="ECO:0000256" key="4">
    <source>
        <dbReference type="ARBA" id="ARBA00022679"/>
    </source>
</evidence>
<keyword evidence="4" id="KW-0808">Transferase</keyword>
<dbReference type="EMBL" id="AP013539">
    <property type="protein sequence ID" value="BAQ94003.1"/>
    <property type="molecule type" value="Genomic_DNA"/>
</dbReference>
<evidence type="ECO:0000256" key="6">
    <source>
        <dbReference type="ARBA" id="ARBA00023163"/>
    </source>
</evidence>
<dbReference type="PANTHER" id="PTHR10102:SF0">
    <property type="entry name" value="DNA-DIRECTED RNA POLYMERASE, MITOCHONDRIAL"/>
    <property type="match status" value="1"/>
</dbReference>
<comment type="catalytic activity">
    <reaction evidence="8">
        <text>RNA(n) + a ribonucleoside 5'-triphosphate = RNA(n+1) + diphosphate</text>
        <dbReference type="Rhea" id="RHEA:21248"/>
        <dbReference type="Rhea" id="RHEA-COMP:14527"/>
        <dbReference type="Rhea" id="RHEA-COMP:17342"/>
        <dbReference type="ChEBI" id="CHEBI:33019"/>
        <dbReference type="ChEBI" id="CHEBI:61557"/>
        <dbReference type="ChEBI" id="CHEBI:140395"/>
        <dbReference type="EC" id="2.7.7.6"/>
    </reaction>
</comment>
<evidence type="ECO:0000256" key="2">
    <source>
        <dbReference type="ARBA" id="ARBA00012418"/>
    </source>
</evidence>
<feature type="domain" description="DNA-directed RNA polymerase N-terminal" evidence="9">
    <location>
        <begin position="8"/>
        <end position="290"/>
    </location>
</feature>
<evidence type="ECO:0000256" key="7">
    <source>
        <dbReference type="ARBA" id="ARBA00023314"/>
    </source>
</evidence>
<dbReference type="Gene3D" id="1.10.1320.10">
    <property type="entry name" value="DNA-directed RNA polymerase, N-terminal domain"/>
    <property type="match status" value="1"/>
</dbReference>
<dbReference type="Proteomes" id="UP000505087">
    <property type="component" value="Segment"/>
</dbReference>
<dbReference type="SMART" id="SM01311">
    <property type="entry name" value="RPOL_N"/>
    <property type="match status" value="1"/>
</dbReference>
<keyword evidence="11" id="KW-1185">Reference proteome</keyword>
<dbReference type="SUPFAM" id="SSF56672">
    <property type="entry name" value="DNA/RNA polymerases"/>
    <property type="match status" value="1"/>
</dbReference>
<evidence type="ECO:0000256" key="3">
    <source>
        <dbReference type="ARBA" id="ARBA00022478"/>
    </source>
</evidence>
<keyword evidence="6" id="KW-0804">Transcription</keyword>
<keyword evidence="7" id="KW-1195">Viral transcription</keyword>
<proteinExistence type="inferred from homology"/>
<dbReference type="KEGG" id="vg:55412192"/>
<dbReference type="InterPro" id="IPR029262">
    <property type="entry name" value="RPOL_N"/>
</dbReference>
<evidence type="ECO:0000256" key="5">
    <source>
        <dbReference type="ARBA" id="ARBA00022695"/>
    </source>
</evidence>
<dbReference type="EC" id="2.7.7.6" evidence="2"/>
<dbReference type="Gene3D" id="1.10.150.20">
    <property type="entry name" value="5' to 3' exonuclease, C-terminal subdomain"/>
    <property type="match status" value="1"/>
</dbReference>
<evidence type="ECO:0000313" key="10">
    <source>
        <dbReference type="EMBL" id="BAQ94003.1"/>
    </source>
</evidence>
<dbReference type="Gene3D" id="1.10.287.280">
    <property type="match status" value="1"/>
</dbReference>
<dbReference type="GeneID" id="55412192"/>
<dbReference type="GO" id="GO:0003677">
    <property type="term" value="F:DNA binding"/>
    <property type="evidence" value="ECO:0007669"/>
    <property type="project" value="InterPro"/>
</dbReference>